<evidence type="ECO:0000256" key="4">
    <source>
        <dbReference type="ARBA" id="ARBA00022769"/>
    </source>
</evidence>
<dbReference type="GO" id="GO:0005634">
    <property type="term" value="C:nucleus"/>
    <property type="evidence" value="ECO:0007669"/>
    <property type="project" value="TreeGrafter"/>
</dbReference>
<dbReference type="GO" id="GO:0016787">
    <property type="term" value="F:hydrolase activity"/>
    <property type="evidence" value="ECO:0007669"/>
    <property type="project" value="UniProtKB-KW"/>
</dbReference>
<evidence type="ECO:0000313" key="8">
    <source>
        <dbReference type="EMBL" id="TRM70128.1"/>
    </source>
</evidence>
<keyword evidence="5" id="KW-0378">Hydrolase</keyword>
<dbReference type="SUPFAM" id="SSF51658">
    <property type="entry name" value="Xylose isomerase-like"/>
    <property type="match status" value="1"/>
</dbReference>
<keyword evidence="6" id="KW-0234">DNA repair</keyword>
<dbReference type="NCBIfam" id="TIGR00629">
    <property type="entry name" value="uvde"/>
    <property type="match status" value="1"/>
</dbReference>
<keyword evidence="3" id="KW-0227">DNA damage</keyword>
<dbReference type="STRING" id="97359.A0A550CZC0"/>
<evidence type="ECO:0000313" key="9">
    <source>
        <dbReference type="Proteomes" id="UP000320762"/>
    </source>
</evidence>
<protein>
    <submittedName>
        <fullName evidence="8">UV-endonuclease UvdE-domain-containing protein</fullName>
    </submittedName>
</protein>
<dbReference type="PANTHER" id="PTHR31290:SF5">
    <property type="entry name" value="UV-DAMAGE ENDONUCLEASE"/>
    <property type="match status" value="1"/>
</dbReference>
<dbReference type="GO" id="GO:0043504">
    <property type="term" value="P:mitochondrial DNA repair"/>
    <property type="evidence" value="ECO:0007669"/>
    <property type="project" value="TreeGrafter"/>
</dbReference>
<dbReference type="GO" id="GO:0006289">
    <property type="term" value="P:nucleotide-excision repair"/>
    <property type="evidence" value="ECO:0007669"/>
    <property type="project" value="InterPro"/>
</dbReference>
<dbReference type="GO" id="GO:0005739">
    <property type="term" value="C:mitochondrion"/>
    <property type="evidence" value="ECO:0007669"/>
    <property type="project" value="TreeGrafter"/>
</dbReference>
<keyword evidence="4" id="KW-0228">DNA excision</keyword>
<evidence type="ECO:0000256" key="5">
    <source>
        <dbReference type="ARBA" id="ARBA00022801"/>
    </source>
</evidence>
<sequence>MSKRKLTVVATSPSPPPPLKKKRKTAAKRPVTYEIAPVPSLTTTYRGRLGYACLNTVLRHQAPASSAVFCSRTCRIATLAKEGIAFAKNLGLQNARDLITLIKWNAQHGIRFMRVSSDMFPFASHPVWGYDLAYANDVLAEAGNLANSLGHRLTTHPGQFTQLGSPNDKVIQASIRELTYHAEMLDRMRQGPDAVMIIHGGGVYGDKHAALARIRNSITTRLPAHVRARLVLENDELCYSAADLLPLCEELDVPLVFDYHHHDINPGYISAPTPPNDNEAASADTAADTSPRPGALTIPERRAHADRVARLPEVIWDDVDLMIEAKDKEQAVLQLYRTYGLAGVDGLGAVDGGE</sequence>
<gene>
    <name evidence="8" type="ORF">BD626DRAFT_393100</name>
</gene>
<comment type="caution">
    <text evidence="8">The sequence shown here is derived from an EMBL/GenBank/DDBJ whole genome shotgun (WGS) entry which is preliminary data.</text>
</comment>
<dbReference type="Gene3D" id="3.20.20.150">
    <property type="entry name" value="Divalent-metal-dependent TIM barrel enzymes"/>
    <property type="match status" value="1"/>
</dbReference>
<feature type="region of interest" description="Disordered" evidence="7">
    <location>
        <begin position="268"/>
        <end position="296"/>
    </location>
</feature>
<evidence type="ECO:0000256" key="1">
    <source>
        <dbReference type="ARBA" id="ARBA00022722"/>
    </source>
</evidence>
<dbReference type="InterPro" id="IPR004601">
    <property type="entry name" value="UvdE"/>
</dbReference>
<dbReference type="Proteomes" id="UP000320762">
    <property type="component" value="Unassembled WGS sequence"/>
</dbReference>
<dbReference type="GO" id="GO:0009411">
    <property type="term" value="P:response to UV"/>
    <property type="evidence" value="ECO:0007669"/>
    <property type="project" value="InterPro"/>
</dbReference>
<evidence type="ECO:0000256" key="2">
    <source>
        <dbReference type="ARBA" id="ARBA00022759"/>
    </source>
</evidence>
<dbReference type="GO" id="GO:0004519">
    <property type="term" value="F:endonuclease activity"/>
    <property type="evidence" value="ECO:0007669"/>
    <property type="project" value="UniProtKB-KW"/>
</dbReference>
<evidence type="ECO:0000256" key="6">
    <source>
        <dbReference type="ARBA" id="ARBA00023204"/>
    </source>
</evidence>
<keyword evidence="2 8" id="KW-0255">Endonuclease</keyword>
<feature type="compositionally biased region" description="Low complexity" evidence="7">
    <location>
        <begin position="280"/>
        <end position="290"/>
    </location>
</feature>
<evidence type="ECO:0000256" key="3">
    <source>
        <dbReference type="ARBA" id="ARBA00022763"/>
    </source>
</evidence>
<keyword evidence="1" id="KW-0540">Nuclease</keyword>
<dbReference type="EMBL" id="VDMD01000001">
    <property type="protein sequence ID" value="TRM70128.1"/>
    <property type="molecule type" value="Genomic_DNA"/>
</dbReference>
<dbReference type="PANTHER" id="PTHR31290">
    <property type="entry name" value="UV-DAMAGE ENDONUCLEASE"/>
    <property type="match status" value="1"/>
</dbReference>
<dbReference type="InterPro" id="IPR036237">
    <property type="entry name" value="Xyl_isomerase-like_sf"/>
</dbReference>
<accession>A0A550CZC0</accession>
<dbReference type="Pfam" id="PF03851">
    <property type="entry name" value="UvdE"/>
    <property type="match status" value="1"/>
</dbReference>
<dbReference type="AlphaFoldDB" id="A0A550CZC0"/>
<evidence type="ECO:0000256" key="7">
    <source>
        <dbReference type="SAM" id="MobiDB-lite"/>
    </source>
</evidence>
<dbReference type="OrthoDB" id="541883at2759"/>
<organism evidence="8 9">
    <name type="scientific">Schizophyllum amplum</name>
    <dbReference type="NCBI Taxonomy" id="97359"/>
    <lineage>
        <taxon>Eukaryota</taxon>
        <taxon>Fungi</taxon>
        <taxon>Dikarya</taxon>
        <taxon>Basidiomycota</taxon>
        <taxon>Agaricomycotina</taxon>
        <taxon>Agaricomycetes</taxon>
        <taxon>Agaricomycetidae</taxon>
        <taxon>Agaricales</taxon>
        <taxon>Schizophyllaceae</taxon>
        <taxon>Schizophyllum</taxon>
    </lineage>
</organism>
<proteinExistence type="predicted"/>
<reference evidence="8 9" key="1">
    <citation type="journal article" date="2019" name="New Phytol.">
        <title>Comparative genomics reveals unique wood-decay strategies and fruiting body development in the Schizophyllaceae.</title>
        <authorList>
            <person name="Almasi E."/>
            <person name="Sahu N."/>
            <person name="Krizsan K."/>
            <person name="Balint B."/>
            <person name="Kovacs G.M."/>
            <person name="Kiss B."/>
            <person name="Cseklye J."/>
            <person name="Drula E."/>
            <person name="Henrissat B."/>
            <person name="Nagy I."/>
            <person name="Chovatia M."/>
            <person name="Adam C."/>
            <person name="LaButti K."/>
            <person name="Lipzen A."/>
            <person name="Riley R."/>
            <person name="Grigoriev I.V."/>
            <person name="Nagy L.G."/>
        </authorList>
    </citation>
    <scope>NUCLEOTIDE SEQUENCE [LARGE SCALE GENOMIC DNA]</scope>
    <source>
        <strain evidence="8 9">NL-1724</strain>
    </source>
</reference>
<name>A0A550CZC0_9AGAR</name>
<keyword evidence="9" id="KW-1185">Reference proteome</keyword>
<feature type="region of interest" description="Disordered" evidence="7">
    <location>
        <begin position="1"/>
        <end position="28"/>
    </location>
</feature>